<feature type="domain" description="Rhodopsin" evidence="8">
    <location>
        <begin position="32"/>
        <end position="259"/>
    </location>
</feature>
<feature type="compositionally biased region" description="Polar residues" evidence="6">
    <location>
        <begin position="313"/>
        <end position="322"/>
    </location>
</feature>
<evidence type="ECO:0000256" key="6">
    <source>
        <dbReference type="SAM" id="MobiDB-lite"/>
    </source>
</evidence>
<keyword evidence="4 7" id="KW-0472">Membrane</keyword>
<dbReference type="Proteomes" id="UP001295740">
    <property type="component" value="Unassembled WGS sequence"/>
</dbReference>
<feature type="transmembrane region" description="Helical" evidence="7">
    <location>
        <begin position="48"/>
        <end position="68"/>
    </location>
</feature>
<dbReference type="AlphaFoldDB" id="A0AAI8VKT7"/>
<evidence type="ECO:0000256" key="2">
    <source>
        <dbReference type="ARBA" id="ARBA00022692"/>
    </source>
</evidence>
<dbReference type="Pfam" id="PF20684">
    <property type="entry name" value="Fung_rhodopsin"/>
    <property type="match status" value="1"/>
</dbReference>
<feature type="transmembrane region" description="Helical" evidence="7">
    <location>
        <begin position="88"/>
        <end position="108"/>
    </location>
</feature>
<evidence type="ECO:0000256" key="5">
    <source>
        <dbReference type="ARBA" id="ARBA00038359"/>
    </source>
</evidence>
<reference evidence="9" key="1">
    <citation type="submission" date="2023-10" db="EMBL/GenBank/DDBJ databases">
        <authorList>
            <person name="Hackl T."/>
        </authorList>
    </citation>
    <scope>NUCLEOTIDE SEQUENCE</scope>
</reference>
<dbReference type="EMBL" id="CAUWAG010000008">
    <property type="protein sequence ID" value="CAJ2506402.1"/>
    <property type="molecule type" value="Genomic_DNA"/>
</dbReference>
<organism evidence="9 10">
    <name type="scientific">Anthostomella pinea</name>
    <dbReference type="NCBI Taxonomy" id="933095"/>
    <lineage>
        <taxon>Eukaryota</taxon>
        <taxon>Fungi</taxon>
        <taxon>Dikarya</taxon>
        <taxon>Ascomycota</taxon>
        <taxon>Pezizomycotina</taxon>
        <taxon>Sordariomycetes</taxon>
        <taxon>Xylariomycetidae</taxon>
        <taxon>Xylariales</taxon>
        <taxon>Xylariaceae</taxon>
        <taxon>Anthostomella</taxon>
    </lineage>
</organism>
<evidence type="ECO:0000313" key="9">
    <source>
        <dbReference type="EMBL" id="CAJ2506402.1"/>
    </source>
</evidence>
<evidence type="ECO:0000256" key="3">
    <source>
        <dbReference type="ARBA" id="ARBA00022989"/>
    </source>
</evidence>
<dbReference type="InterPro" id="IPR052337">
    <property type="entry name" value="SAT4-like"/>
</dbReference>
<feature type="compositionally biased region" description="Basic and acidic residues" evidence="6">
    <location>
        <begin position="326"/>
        <end position="345"/>
    </location>
</feature>
<sequence>MAATFPIVTSAQRSVFAVAIIFAILPFIAVVLRLAAHRVAHRKLDSSDYFIVAAAVLAVSLEAISITAAEYGMEPITKLLKLVIPLQLTWALSLSCTKISILLLYMHVFPVTALIWTARATIVIIIMWATATILAGLLICKPLAFNWDQTIPGGSCGDQVLSFTITGIVNLITDIMALALPLPFLFQLQMKLYKKVVLMCVFSLGFLTCVVSGFRIKTLNTMDFADITYSIPQANIFSGLEPSVGVNLVCVPLLRPLFGRSGYSSSGTANYKGGSGSGMVPGTIGKGSRLFEPLSDGSSQYRLRPVGPKYGATITTTEQPGTGATRHSEDSHSHGSDPAGDRDSKGIMVTHEWNVS</sequence>
<feature type="transmembrane region" description="Helical" evidence="7">
    <location>
        <begin position="15"/>
        <end position="36"/>
    </location>
</feature>
<evidence type="ECO:0000256" key="4">
    <source>
        <dbReference type="ARBA" id="ARBA00023136"/>
    </source>
</evidence>
<dbReference type="GO" id="GO:0016020">
    <property type="term" value="C:membrane"/>
    <property type="evidence" value="ECO:0007669"/>
    <property type="project" value="UniProtKB-SubCell"/>
</dbReference>
<dbReference type="PANTHER" id="PTHR33048">
    <property type="entry name" value="PTH11-LIKE INTEGRAL MEMBRANE PROTEIN (AFU_ORTHOLOGUE AFUA_5G11245)"/>
    <property type="match status" value="1"/>
</dbReference>
<evidence type="ECO:0000256" key="7">
    <source>
        <dbReference type="SAM" id="Phobius"/>
    </source>
</evidence>
<dbReference type="InterPro" id="IPR049326">
    <property type="entry name" value="Rhodopsin_dom_fungi"/>
</dbReference>
<protein>
    <submittedName>
        <fullName evidence="9">Uu.00g005320.m01.CDS01</fullName>
    </submittedName>
</protein>
<accession>A0AAI8VKT7</accession>
<keyword evidence="10" id="KW-1185">Reference proteome</keyword>
<feature type="region of interest" description="Disordered" evidence="6">
    <location>
        <begin position="295"/>
        <end position="345"/>
    </location>
</feature>
<feature type="transmembrane region" description="Helical" evidence="7">
    <location>
        <begin position="196"/>
        <end position="214"/>
    </location>
</feature>
<keyword evidence="2 7" id="KW-0812">Transmembrane</keyword>
<evidence type="ECO:0000259" key="8">
    <source>
        <dbReference type="Pfam" id="PF20684"/>
    </source>
</evidence>
<feature type="transmembrane region" description="Helical" evidence="7">
    <location>
        <begin position="120"/>
        <end position="139"/>
    </location>
</feature>
<evidence type="ECO:0000313" key="10">
    <source>
        <dbReference type="Proteomes" id="UP001295740"/>
    </source>
</evidence>
<keyword evidence="3 7" id="KW-1133">Transmembrane helix</keyword>
<comment type="similarity">
    <text evidence="5">Belongs to the SAT4 family.</text>
</comment>
<comment type="caution">
    <text evidence="9">The sequence shown here is derived from an EMBL/GenBank/DDBJ whole genome shotgun (WGS) entry which is preliminary data.</text>
</comment>
<gene>
    <name evidence="9" type="ORF">KHLLAP_LOCUS6870</name>
</gene>
<evidence type="ECO:0000256" key="1">
    <source>
        <dbReference type="ARBA" id="ARBA00004141"/>
    </source>
</evidence>
<proteinExistence type="inferred from homology"/>
<comment type="subcellular location">
    <subcellularLocation>
        <location evidence="1">Membrane</location>
        <topology evidence="1">Multi-pass membrane protein</topology>
    </subcellularLocation>
</comment>
<name>A0AAI8VKT7_9PEZI</name>
<feature type="transmembrane region" description="Helical" evidence="7">
    <location>
        <begin position="159"/>
        <end position="184"/>
    </location>
</feature>
<dbReference type="PANTHER" id="PTHR33048:SF57">
    <property type="entry name" value="INTEGRAL MEMBRANE PROTEIN-RELATED"/>
    <property type="match status" value="1"/>
</dbReference>